<comment type="similarity">
    <text evidence="3">In the central section; belongs to the inositol 1,4,5-trisphosphate 5-phosphatase family.</text>
</comment>
<evidence type="ECO:0000256" key="5">
    <source>
        <dbReference type="ARBA" id="ARBA00022448"/>
    </source>
</evidence>
<dbReference type="Pfam" id="PF02383">
    <property type="entry name" value="Syja_N"/>
    <property type="match status" value="1"/>
</dbReference>
<proteinExistence type="inferred from homology"/>
<keyword evidence="5" id="KW-0813">Transport</keyword>
<dbReference type="SMART" id="SM00128">
    <property type="entry name" value="IPPc"/>
    <property type="match status" value="1"/>
</dbReference>
<dbReference type="InterPro" id="IPR000300">
    <property type="entry name" value="IPPc"/>
</dbReference>
<organism evidence="11 12">
    <name type="scientific">Terfezia boudieri ATCC MYA-4762</name>
    <dbReference type="NCBI Taxonomy" id="1051890"/>
    <lineage>
        <taxon>Eukaryota</taxon>
        <taxon>Fungi</taxon>
        <taxon>Dikarya</taxon>
        <taxon>Ascomycota</taxon>
        <taxon>Pezizomycotina</taxon>
        <taxon>Pezizomycetes</taxon>
        <taxon>Pezizales</taxon>
        <taxon>Pezizaceae</taxon>
        <taxon>Terfezia</taxon>
    </lineage>
</organism>
<feature type="compositionally biased region" description="Low complexity" evidence="9">
    <location>
        <begin position="1324"/>
        <end position="1339"/>
    </location>
</feature>
<dbReference type="InParanoid" id="A0A3N4LWW4"/>
<dbReference type="OrthoDB" id="405996at2759"/>
<feature type="region of interest" description="Disordered" evidence="9">
    <location>
        <begin position="1216"/>
        <end position="1308"/>
    </location>
</feature>
<dbReference type="STRING" id="1051890.A0A3N4LWW4"/>
<dbReference type="GO" id="GO:0043813">
    <property type="term" value="F:phosphatidylinositol-3,5-bisphosphate 5-phosphatase activity"/>
    <property type="evidence" value="ECO:0007669"/>
    <property type="project" value="TreeGrafter"/>
</dbReference>
<evidence type="ECO:0000256" key="1">
    <source>
        <dbReference type="ARBA" id="ARBA00004496"/>
    </source>
</evidence>
<dbReference type="EC" id="3.1.3.36" evidence="4"/>
<evidence type="ECO:0000256" key="7">
    <source>
        <dbReference type="ARBA" id="ARBA00022801"/>
    </source>
</evidence>
<evidence type="ECO:0000313" key="11">
    <source>
        <dbReference type="EMBL" id="RPB26188.1"/>
    </source>
</evidence>
<feature type="region of interest" description="Disordered" evidence="9">
    <location>
        <begin position="1389"/>
        <end position="1422"/>
    </location>
</feature>
<feature type="compositionally biased region" description="Pro residues" evidence="9">
    <location>
        <begin position="1240"/>
        <end position="1254"/>
    </location>
</feature>
<protein>
    <recommendedName>
        <fullName evidence="4">phosphoinositide 5-phosphatase</fullName>
        <ecNumber evidence="4">3.1.3.36</ecNumber>
    </recommendedName>
</protein>
<feature type="compositionally biased region" description="Polar residues" evidence="9">
    <location>
        <begin position="1150"/>
        <end position="1167"/>
    </location>
</feature>
<evidence type="ECO:0000256" key="8">
    <source>
        <dbReference type="ARBA" id="ARBA00022927"/>
    </source>
</evidence>
<dbReference type="PROSITE" id="PS50275">
    <property type="entry name" value="SAC"/>
    <property type="match status" value="1"/>
</dbReference>
<accession>A0A3N4LWW4</accession>
<dbReference type="InterPro" id="IPR046985">
    <property type="entry name" value="IP5"/>
</dbReference>
<sequence length="1422" mass="155511">MSIKVLVKEYPQRSIALATPSHAIVFQHNPSSITDSSSVNGYSTGLNASYSSLADKYGTAPRIMVEFSSLSAIDLQDYRPLTHSCKGTLGLVTLGRDVFICLVNGSSHVATARPGERVERIHAVEFHCINRSDYDRMLEREVNSHSTSHLDEDGFDYGQPIMEHPCLAIRKLLSGGTFYYSTDFDLTNRLQNRSIESHIFDIDNFDPSFLWNSYMIAPLLKFRSHLSNSERRALDESHLLTSAIRGFVETLTIPHSSSFSSSKKVGVPASLTLISRLSCRRAGTRFNARGIDDEGNVANFVETEVVIWDPAGGAAGAGLGFSYCQVRGSVPVFWEQQTGLLPNQQKISLSRSPEATQPAFDKHFEGLTLKYGVTHVVNLLSATKLGEVDLSKRFRYHIRNSLLNHDPGYQTESTGQDVRGAGGGGEGTLIRATEYDFHAETQGRYENAHAIRRLLEQSAEGFAYFVMEELDAQSASKRLSSETAVVLLQQEGVFRTNCLDCLDRTNLVQGILSQIAIESFLYHRQDDVAPDFWMRHSALWADNGDALSKIYAGTGALKSSFTRHGKSSWGGLIADARKSATRMYINKFVDGGRQETIDVLLGRQLGMEPVQLYDPINDYAQAELLRRAPDYTSTQKIHIVVGTFNVNGRTSGVNNDMSSWLCPESLGQRPELVVVGFQEIVELSPQQIMSTDPARRQLWEKAVLSCLNMNATQRGGDEYILLRSGQLVGAALMIFVRSSAIGNIKNVEGSLKKTGMSGVAGNKGAVAIRLDYASTRLCFVTAHLAAGFSNYEERNHDYRTIAHGLRFQRGRTIDDHDSVIWLGDFNYRIGLENERVRKLIEIGDLQTLYDNDQLNLQMMAGLTFPYYSEAMLTFDPTYKFDVGRDIYDTSEKARIPAWCDRVLRKGANLKQLSYNSAPLHFSDHRPVYAIFQCTVTYIDEAVKEKLSRQIYFKRRSEIGGVNGKILMEAMVKKEEEEDLLLLDDEPVPVPGLPPPSSDSRKWWLDNGNLARSSLKPPGPDYIYNPKKPSNPFNASTEPDWVKVDLTGASTASSIASTRNGYPALPKGSTSPNPSVQSLNVRPTSTLANNSQDLNNQIHRKRLPPPYDPLTLPAFPTRANTYSSLGIGGTKSAPSSTTTQSPVKRKVLAPPSTNYLQPTENTTNASTQTLPRKPLPLPPPALTTSSSVPTIQSQLQNPSVVINSPILPTPESVTSVLANKPPVPKKPSVLTKLPSNTTRTPSPPPLSSRPTPLPPASSSSSSSLSQPNRLSKLPPPQPMNFTSTPSPVPPLTASNPTKPEPAPTPGPARLKKLASTVKLHATQFPPISSQSAPQSPIAPIGHVPPPPPPTRRSVIAGPSPAAKIVSGVGVPLPLPVRAMTFATDMVGGSDVASGSGGGWNEGVDSESQITDVRKGVARWESLG</sequence>
<dbReference type="InterPro" id="IPR036691">
    <property type="entry name" value="Endo/exonu/phosph_ase_sf"/>
</dbReference>
<evidence type="ECO:0000256" key="9">
    <source>
        <dbReference type="SAM" id="MobiDB-lite"/>
    </source>
</evidence>
<evidence type="ECO:0000313" key="12">
    <source>
        <dbReference type="Proteomes" id="UP000267821"/>
    </source>
</evidence>
<feature type="compositionally biased region" description="Polar residues" evidence="9">
    <location>
        <begin position="1067"/>
        <end position="1078"/>
    </location>
</feature>
<name>A0A3N4LWW4_9PEZI</name>
<dbReference type="GO" id="GO:0046856">
    <property type="term" value="P:phosphatidylinositol dephosphorylation"/>
    <property type="evidence" value="ECO:0007669"/>
    <property type="project" value="InterPro"/>
</dbReference>
<evidence type="ECO:0000256" key="4">
    <source>
        <dbReference type="ARBA" id="ARBA00013044"/>
    </source>
</evidence>
<dbReference type="GO" id="GO:0005737">
    <property type="term" value="C:cytoplasm"/>
    <property type="evidence" value="ECO:0007669"/>
    <property type="project" value="UniProtKB-SubCell"/>
</dbReference>
<dbReference type="Proteomes" id="UP000267821">
    <property type="component" value="Unassembled WGS sequence"/>
</dbReference>
<feature type="domain" description="SAC" evidence="10">
    <location>
        <begin position="169"/>
        <end position="553"/>
    </location>
</feature>
<feature type="compositionally biased region" description="Polar residues" evidence="9">
    <location>
        <begin position="1131"/>
        <end position="1141"/>
    </location>
</feature>
<evidence type="ECO:0000256" key="3">
    <source>
        <dbReference type="ARBA" id="ARBA00009678"/>
    </source>
</evidence>
<keyword evidence="8" id="KW-0653">Protein transport</keyword>
<evidence type="ECO:0000256" key="6">
    <source>
        <dbReference type="ARBA" id="ARBA00022490"/>
    </source>
</evidence>
<keyword evidence="12" id="KW-1185">Reference proteome</keyword>
<dbReference type="Gene3D" id="3.60.10.10">
    <property type="entry name" value="Endonuclease/exonuclease/phosphatase"/>
    <property type="match status" value="1"/>
</dbReference>
<dbReference type="InterPro" id="IPR002013">
    <property type="entry name" value="SAC_dom"/>
</dbReference>
<feature type="region of interest" description="Disordered" evidence="9">
    <location>
        <begin position="1055"/>
        <end position="1078"/>
    </location>
</feature>
<dbReference type="FunFam" id="3.60.10.10:FF:000029">
    <property type="entry name" value="Inositol polyphosphate 5-phosphatase"/>
    <property type="match status" value="1"/>
</dbReference>
<dbReference type="PANTHER" id="PTHR11200:SF257">
    <property type="entry name" value="PHOSPHOINOSITIDE 5-PHOSPHATASE"/>
    <property type="match status" value="1"/>
</dbReference>
<feature type="compositionally biased region" description="Low complexity" evidence="9">
    <location>
        <begin position="1255"/>
        <end position="1270"/>
    </location>
</feature>
<gene>
    <name evidence="11" type="ORF">L211DRAFT_856328</name>
</gene>
<dbReference type="FunCoup" id="A0A3N4LWW4">
    <property type="interactions" value="363"/>
</dbReference>
<evidence type="ECO:0000259" key="10">
    <source>
        <dbReference type="PROSITE" id="PS50275"/>
    </source>
</evidence>
<dbReference type="GO" id="GO:0016020">
    <property type="term" value="C:membrane"/>
    <property type="evidence" value="ECO:0007669"/>
    <property type="project" value="TreeGrafter"/>
</dbReference>
<dbReference type="GO" id="GO:0015031">
    <property type="term" value="P:protein transport"/>
    <property type="evidence" value="ECO:0007669"/>
    <property type="project" value="UniProtKB-KW"/>
</dbReference>
<dbReference type="SUPFAM" id="SSF56219">
    <property type="entry name" value="DNase I-like"/>
    <property type="match status" value="1"/>
</dbReference>
<keyword evidence="6" id="KW-0963">Cytoplasm</keyword>
<dbReference type="PANTHER" id="PTHR11200">
    <property type="entry name" value="INOSITOL 5-PHOSPHATASE"/>
    <property type="match status" value="1"/>
</dbReference>
<comment type="subcellular location">
    <subcellularLocation>
        <location evidence="1">Cytoplasm</location>
    </subcellularLocation>
</comment>
<feature type="region of interest" description="Disordered" evidence="9">
    <location>
        <begin position="1122"/>
        <end position="1190"/>
    </location>
</feature>
<comment type="similarity">
    <text evidence="2">Belongs to the synaptojanin family.</text>
</comment>
<feature type="region of interest" description="Disordered" evidence="9">
    <location>
        <begin position="1324"/>
        <end position="1355"/>
    </location>
</feature>
<reference evidence="11 12" key="1">
    <citation type="journal article" date="2018" name="Nat. Ecol. Evol.">
        <title>Pezizomycetes genomes reveal the molecular basis of ectomycorrhizal truffle lifestyle.</title>
        <authorList>
            <person name="Murat C."/>
            <person name="Payen T."/>
            <person name="Noel B."/>
            <person name="Kuo A."/>
            <person name="Morin E."/>
            <person name="Chen J."/>
            <person name="Kohler A."/>
            <person name="Krizsan K."/>
            <person name="Balestrini R."/>
            <person name="Da Silva C."/>
            <person name="Montanini B."/>
            <person name="Hainaut M."/>
            <person name="Levati E."/>
            <person name="Barry K.W."/>
            <person name="Belfiori B."/>
            <person name="Cichocki N."/>
            <person name="Clum A."/>
            <person name="Dockter R.B."/>
            <person name="Fauchery L."/>
            <person name="Guy J."/>
            <person name="Iotti M."/>
            <person name="Le Tacon F."/>
            <person name="Lindquist E.A."/>
            <person name="Lipzen A."/>
            <person name="Malagnac F."/>
            <person name="Mello A."/>
            <person name="Molinier V."/>
            <person name="Miyauchi S."/>
            <person name="Poulain J."/>
            <person name="Riccioni C."/>
            <person name="Rubini A."/>
            <person name="Sitrit Y."/>
            <person name="Splivallo R."/>
            <person name="Traeger S."/>
            <person name="Wang M."/>
            <person name="Zifcakova L."/>
            <person name="Wipf D."/>
            <person name="Zambonelli A."/>
            <person name="Paolocci F."/>
            <person name="Nowrousian M."/>
            <person name="Ottonello S."/>
            <person name="Baldrian P."/>
            <person name="Spatafora J.W."/>
            <person name="Henrissat B."/>
            <person name="Nagy L.G."/>
            <person name="Aury J.M."/>
            <person name="Wincker P."/>
            <person name="Grigoriev I.V."/>
            <person name="Bonfante P."/>
            <person name="Martin F.M."/>
        </authorList>
    </citation>
    <scope>NUCLEOTIDE SEQUENCE [LARGE SCALE GENOMIC DNA]</scope>
    <source>
        <strain evidence="11 12">ATCC MYA-4762</strain>
    </source>
</reference>
<dbReference type="Pfam" id="PF22669">
    <property type="entry name" value="Exo_endo_phos2"/>
    <property type="match status" value="1"/>
</dbReference>
<dbReference type="CDD" id="cd09090">
    <property type="entry name" value="INPP5c_ScInp51p-like"/>
    <property type="match status" value="1"/>
</dbReference>
<dbReference type="GO" id="GO:0004439">
    <property type="term" value="F:phosphatidylinositol-4,5-bisphosphate 5-phosphatase activity"/>
    <property type="evidence" value="ECO:0007669"/>
    <property type="project" value="UniProtKB-EC"/>
</dbReference>
<dbReference type="EMBL" id="ML121535">
    <property type="protein sequence ID" value="RPB26188.1"/>
    <property type="molecule type" value="Genomic_DNA"/>
</dbReference>
<evidence type="ECO:0000256" key="2">
    <source>
        <dbReference type="ARBA" id="ARBA00008943"/>
    </source>
</evidence>
<keyword evidence="7" id="KW-0378">Hydrolase</keyword>